<dbReference type="AlphaFoldDB" id="A0A7I7XJ74"/>
<protein>
    <submittedName>
        <fullName evidence="1">Uncharacterized protein</fullName>
    </submittedName>
</protein>
<accession>A0A7I7XJ74</accession>
<keyword evidence="2" id="KW-1185">Reference proteome</keyword>
<organism evidence="1 2">
    <name type="scientific">Mycolicibacterium madagascariense</name>
    <dbReference type="NCBI Taxonomy" id="212765"/>
    <lineage>
        <taxon>Bacteria</taxon>
        <taxon>Bacillati</taxon>
        <taxon>Actinomycetota</taxon>
        <taxon>Actinomycetes</taxon>
        <taxon>Mycobacteriales</taxon>
        <taxon>Mycobacteriaceae</taxon>
        <taxon>Mycolicibacterium</taxon>
    </lineage>
</organism>
<dbReference type="EMBL" id="AP022610">
    <property type="protein sequence ID" value="BBZ29266.1"/>
    <property type="molecule type" value="Genomic_DNA"/>
</dbReference>
<sequence length="79" mass="8283">MPSASTTKTAAFETTAVIAFLSSAVRLRQQRTVAIEFAKSVAPRAPESTRPTPKATIASASRGAALRFVDDDCCGTPAR</sequence>
<dbReference type="KEGG" id="mmag:MMAD_35610"/>
<name>A0A7I7XJ74_9MYCO</name>
<evidence type="ECO:0000313" key="2">
    <source>
        <dbReference type="Proteomes" id="UP000466517"/>
    </source>
</evidence>
<evidence type="ECO:0000313" key="1">
    <source>
        <dbReference type="EMBL" id="BBZ29266.1"/>
    </source>
</evidence>
<dbReference type="Proteomes" id="UP000466517">
    <property type="component" value="Chromosome"/>
</dbReference>
<gene>
    <name evidence="1" type="ORF">MMAD_35610</name>
</gene>
<reference evidence="1 2" key="1">
    <citation type="journal article" date="2019" name="Emerg. Microbes Infect.">
        <title>Comprehensive subspecies identification of 175 nontuberculous mycobacteria species based on 7547 genomic profiles.</title>
        <authorList>
            <person name="Matsumoto Y."/>
            <person name="Kinjo T."/>
            <person name="Motooka D."/>
            <person name="Nabeya D."/>
            <person name="Jung N."/>
            <person name="Uechi K."/>
            <person name="Horii T."/>
            <person name="Iida T."/>
            <person name="Fujita J."/>
            <person name="Nakamura S."/>
        </authorList>
    </citation>
    <scope>NUCLEOTIDE SEQUENCE [LARGE SCALE GENOMIC DNA]</scope>
    <source>
        <strain evidence="1 2">JCM 13574</strain>
    </source>
</reference>
<proteinExistence type="predicted"/>